<sequence length="189" mass="22580">MLYNTVEIAAIKLALQNMEHQEQKCKTVLLGSIRWLRETYERTRDEVFLKKAVWHIYAYLEMGFLYEYGKEEFTYVLSYLHTSADEMNPPWKNHYKKIRASKMQICKLLGSWNPKLHCMKIGDAVNDIIEKINSGKVGEYTYHCGKQIQEERGEGLWEHTFRLYVREDENVFYDVRNNLYYELETPAKS</sequence>
<organism evidence="1 2">
    <name type="scientific">Schaedlerella arabinosiphila</name>
    <dbReference type="NCBI Taxonomy" id="2044587"/>
    <lineage>
        <taxon>Bacteria</taxon>
        <taxon>Bacillati</taxon>
        <taxon>Bacillota</taxon>
        <taxon>Clostridia</taxon>
        <taxon>Lachnospirales</taxon>
        <taxon>Lachnospiraceae</taxon>
        <taxon>Schaedlerella</taxon>
    </lineage>
</organism>
<comment type="caution">
    <text evidence="1">The sequence shown here is derived from an EMBL/GenBank/DDBJ whole genome shotgun (WGS) entry which is preliminary data.</text>
</comment>
<dbReference type="AlphaFoldDB" id="A0A9X5CCD9"/>
<evidence type="ECO:0000313" key="2">
    <source>
        <dbReference type="Proteomes" id="UP000474104"/>
    </source>
</evidence>
<dbReference type="Proteomes" id="UP000474104">
    <property type="component" value="Unassembled WGS sequence"/>
</dbReference>
<reference evidence="1 2" key="1">
    <citation type="submission" date="2019-07" db="EMBL/GenBank/DDBJ databases">
        <title>Draft genome sequences of 15 bacterial species constituting the stable defined intestinal microbiota of the GM15 gnotobiotic mouse model.</title>
        <authorList>
            <person name="Elie C."/>
            <person name="Mathieu A."/>
            <person name="Saliou A."/>
            <person name="Darnaud M."/>
            <person name="Leulier F."/>
            <person name="Tamellini A."/>
        </authorList>
    </citation>
    <scope>NUCLEOTIDE SEQUENCE [LARGE SCALE GENOMIC DNA]</scope>
    <source>
        <strain evidence="2">ASF 502</strain>
    </source>
</reference>
<gene>
    <name evidence="1" type="ORF">FMM80_26995</name>
</gene>
<dbReference type="RefSeq" id="WP_044991045.1">
    <property type="nucleotide sequence ID" value="NZ_VIRB01000152.1"/>
</dbReference>
<evidence type="ECO:0000313" key="1">
    <source>
        <dbReference type="EMBL" id="NDO72089.1"/>
    </source>
</evidence>
<proteinExistence type="predicted"/>
<accession>A0A9X5CCD9</accession>
<dbReference type="OrthoDB" id="2066092at2"/>
<name>A0A9X5CCD9_9FIRM</name>
<protein>
    <submittedName>
        <fullName evidence="1">Uncharacterized protein</fullName>
    </submittedName>
</protein>
<dbReference type="EMBL" id="VIRB01000152">
    <property type="protein sequence ID" value="NDO72089.1"/>
    <property type="molecule type" value="Genomic_DNA"/>
</dbReference>